<evidence type="ECO:0000256" key="1">
    <source>
        <dbReference type="SAM" id="Phobius"/>
    </source>
</evidence>
<evidence type="ECO:0000313" key="2">
    <source>
        <dbReference type="EMBL" id="SCY32047.1"/>
    </source>
</evidence>
<organism evidence="2 3">
    <name type="scientific">Alkaliphilus peptidifermentans DSM 18978</name>
    <dbReference type="NCBI Taxonomy" id="1120976"/>
    <lineage>
        <taxon>Bacteria</taxon>
        <taxon>Bacillati</taxon>
        <taxon>Bacillota</taxon>
        <taxon>Clostridia</taxon>
        <taxon>Peptostreptococcales</taxon>
        <taxon>Natronincolaceae</taxon>
        <taxon>Alkaliphilus</taxon>
    </lineage>
</organism>
<keyword evidence="1" id="KW-1133">Transmembrane helix</keyword>
<dbReference type="STRING" id="1120976.SAMN03080606_01271"/>
<evidence type="ECO:0000313" key="3">
    <source>
        <dbReference type="Proteomes" id="UP000198636"/>
    </source>
</evidence>
<keyword evidence="1" id="KW-0812">Transmembrane</keyword>
<dbReference type="RefSeq" id="WP_091541271.1">
    <property type="nucleotide sequence ID" value="NZ_FMUS01000006.1"/>
</dbReference>
<accession>A0A1G5EYJ6</accession>
<reference evidence="2 3" key="1">
    <citation type="submission" date="2016-10" db="EMBL/GenBank/DDBJ databases">
        <authorList>
            <person name="de Groot N.N."/>
        </authorList>
    </citation>
    <scope>NUCLEOTIDE SEQUENCE [LARGE SCALE GENOMIC DNA]</scope>
    <source>
        <strain evidence="2 3">DSM 18978</strain>
    </source>
</reference>
<proteinExistence type="predicted"/>
<keyword evidence="1" id="KW-0472">Membrane</keyword>
<dbReference type="EMBL" id="FMUS01000006">
    <property type="protein sequence ID" value="SCY32047.1"/>
    <property type="molecule type" value="Genomic_DNA"/>
</dbReference>
<dbReference type="AlphaFoldDB" id="A0A1G5EYJ6"/>
<protein>
    <submittedName>
        <fullName evidence="2">Uncharacterized protein</fullName>
    </submittedName>
</protein>
<dbReference type="Proteomes" id="UP000198636">
    <property type="component" value="Unassembled WGS sequence"/>
</dbReference>
<feature type="transmembrane region" description="Helical" evidence="1">
    <location>
        <begin position="29"/>
        <end position="48"/>
    </location>
</feature>
<name>A0A1G5EYJ6_9FIRM</name>
<gene>
    <name evidence="2" type="ORF">SAMN03080606_01271</name>
</gene>
<sequence length="70" mass="7755">MIIVLLLIALFLLFLVDLPILYNSKNKLALAVYSFLMIIGILIVLIVAEDLAIPSPAIHIEKIVNNLRGN</sequence>
<keyword evidence="3" id="KW-1185">Reference proteome</keyword>